<feature type="compositionally biased region" description="Gly residues" evidence="1">
    <location>
        <begin position="43"/>
        <end position="70"/>
    </location>
</feature>
<accession>A0A2T4C8P8</accession>
<name>A0A2T4C8P8_TRILO</name>
<dbReference type="AlphaFoldDB" id="A0A2T4C8P8"/>
<proteinExistence type="predicted"/>
<evidence type="ECO:0000313" key="3">
    <source>
        <dbReference type="Proteomes" id="UP000240760"/>
    </source>
</evidence>
<dbReference type="EMBL" id="KZ679130">
    <property type="protein sequence ID" value="PTB77940.1"/>
    <property type="molecule type" value="Genomic_DNA"/>
</dbReference>
<evidence type="ECO:0000313" key="2">
    <source>
        <dbReference type="EMBL" id="PTB77940.1"/>
    </source>
</evidence>
<evidence type="ECO:0000256" key="1">
    <source>
        <dbReference type="SAM" id="MobiDB-lite"/>
    </source>
</evidence>
<sequence>MLRGRGGLRGRGRTGPGASAASSAGGAPRAASPSGNRFAGAMRGRGGAAGAGGRGRGRTGGRGGGGGGRGRTATTKKPDGEAGDSKAGAAGPRGKRQDPFERMDPQEQQFDDAARFGTRTEYKPSLSKEDLAAFVPAAPSSTPEARLAAVMEDLAVLGARGDPVGVPQNLQAKSYAAEVEGNGGVRFFADGKAREAAERYLQEQRRERLLAEGKAEEEIPREPILQDAEEAVRKAVVESAVQGKHETPKFATDPVGIARAWHLRAGTYTQRDVERFEQKLVSLLAVGGKGGVKSQAKKAP</sequence>
<keyword evidence="3" id="KW-1185">Reference proteome</keyword>
<feature type="compositionally biased region" description="Basic residues" evidence="1">
    <location>
        <begin position="1"/>
        <end position="12"/>
    </location>
</feature>
<organism evidence="2 3">
    <name type="scientific">Trichoderma longibrachiatum ATCC 18648</name>
    <dbReference type="NCBI Taxonomy" id="983965"/>
    <lineage>
        <taxon>Eukaryota</taxon>
        <taxon>Fungi</taxon>
        <taxon>Dikarya</taxon>
        <taxon>Ascomycota</taxon>
        <taxon>Pezizomycotina</taxon>
        <taxon>Sordariomycetes</taxon>
        <taxon>Hypocreomycetidae</taxon>
        <taxon>Hypocreales</taxon>
        <taxon>Hypocreaceae</taxon>
        <taxon>Trichoderma</taxon>
    </lineage>
</organism>
<dbReference type="Proteomes" id="UP000240760">
    <property type="component" value="Unassembled WGS sequence"/>
</dbReference>
<gene>
    <name evidence="2" type="ORF">M440DRAFT_1331495</name>
</gene>
<dbReference type="OrthoDB" id="5365739at2759"/>
<reference evidence="2 3" key="1">
    <citation type="submission" date="2016-07" db="EMBL/GenBank/DDBJ databases">
        <title>Multiple horizontal gene transfer events from other fungi enriched the ability of initially mycotrophic Trichoderma (Ascomycota) to feed on dead plant biomass.</title>
        <authorList>
            <consortium name="DOE Joint Genome Institute"/>
            <person name="Aerts A."/>
            <person name="Atanasova L."/>
            <person name="Chenthamara K."/>
            <person name="Zhang J."/>
            <person name="Grujic M."/>
            <person name="Henrissat B."/>
            <person name="Kuo A."/>
            <person name="Salamov A."/>
            <person name="Lipzen A."/>
            <person name="Labutti K."/>
            <person name="Barry K."/>
            <person name="Miao Y."/>
            <person name="Rahimi M.J."/>
            <person name="Shen Q."/>
            <person name="Grigoriev I.V."/>
            <person name="Kubicek C.P."/>
            <person name="Druzhinina I.S."/>
        </authorList>
    </citation>
    <scope>NUCLEOTIDE SEQUENCE [LARGE SCALE GENOMIC DNA]</scope>
    <source>
        <strain evidence="2 3">ATCC 18648</strain>
    </source>
</reference>
<feature type="region of interest" description="Disordered" evidence="1">
    <location>
        <begin position="1"/>
        <end position="113"/>
    </location>
</feature>
<protein>
    <submittedName>
        <fullName evidence="2">Uncharacterized protein</fullName>
    </submittedName>
</protein>
<dbReference type="STRING" id="983965.A0A2T4C8P8"/>
<feature type="compositionally biased region" description="Basic and acidic residues" evidence="1">
    <location>
        <begin position="95"/>
        <end position="105"/>
    </location>
</feature>
<feature type="compositionally biased region" description="Low complexity" evidence="1">
    <location>
        <begin position="16"/>
        <end position="42"/>
    </location>
</feature>